<dbReference type="PROSITE" id="PS00108">
    <property type="entry name" value="PROTEIN_KINASE_ST"/>
    <property type="match status" value="1"/>
</dbReference>
<evidence type="ECO:0000256" key="9">
    <source>
        <dbReference type="PROSITE-ProRule" id="PRU10141"/>
    </source>
</evidence>
<dbReference type="PANTHER" id="PTHR44329">
    <property type="entry name" value="SERINE/THREONINE-PROTEIN KINASE TNNI3K-RELATED"/>
    <property type="match status" value="1"/>
</dbReference>
<evidence type="ECO:0000256" key="6">
    <source>
        <dbReference type="ARBA" id="ARBA00022840"/>
    </source>
</evidence>
<dbReference type="InterPro" id="IPR011009">
    <property type="entry name" value="Kinase-like_dom_sf"/>
</dbReference>
<dbReference type="Pfam" id="PF00069">
    <property type="entry name" value="Pkinase"/>
    <property type="match status" value="2"/>
</dbReference>
<evidence type="ECO:0000256" key="8">
    <source>
        <dbReference type="ARBA" id="ARBA00048679"/>
    </source>
</evidence>
<dbReference type="SUPFAM" id="SSF56112">
    <property type="entry name" value="Protein kinase-like (PK-like)"/>
    <property type="match status" value="2"/>
</dbReference>
<evidence type="ECO:0000256" key="4">
    <source>
        <dbReference type="ARBA" id="ARBA00022741"/>
    </source>
</evidence>
<comment type="catalytic activity">
    <reaction evidence="7">
        <text>L-threonyl-[protein] + ATP = O-phospho-L-threonyl-[protein] + ADP + H(+)</text>
        <dbReference type="Rhea" id="RHEA:46608"/>
        <dbReference type="Rhea" id="RHEA-COMP:11060"/>
        <dbReference type="Rhea" id="RHEA-COMP:11605"/>
        <dbReference type="ChEBI" id="CHEBI:15378"/>
        <dbReference type="ChEBI" id="CHEBI:30013"/>
        <dbReference type="ChEBI" id="CHEBI:30616"/>
        <dbReference type="ChEBI" id="CHEBI:61977"/>
        <dbReference type="ChEBI" id="CHEBI:456216"/>
        <dbReference type="EC" id="2.7.11.1"/>
    </reaction>
</comment>
<keyword evidence="2" id="KW-0723">Serine/threonine-protein kinase</keyword>
<evidence type="ECO:0000256" key="3">
    <source>
        <dbReference type="ARBA" id="ARBA00022679"/>
    </source>
</evidence>
<dbReference type="SMART" id="SM00220">
    <property type="entry name" value="S_TKc"/>
    <property type="match status" value="2"/>
</dbReference>
<feature type="domain" description="Protein kinase" evidence="10">
    <location>
        <begin position="294"/>
        <end position="558"/>
    </location>
</feature>
<feature type="domain" description="Protein kinase" evidence="10">
    <location>
        <begin position="1"/>
        <end position="250"/>
    </location>
</feature>
<evidence type="ECO:0000256" key="7">
    <source>
        <dbReference type="ARBA" id="ARBA00047899"/>
    </source>
</evidence>
<evidence type="ECO:0000259" key="10">
    <source>
        <dbReference type="PROSITE" id="PS50011"/>
    </source>
</evidence>
<keyword evidence="6 9" id="KW-0067">ATP-binding</keyword>
<keyword evidence="3" id="KW-0808">Transferase</keyword>
<evidence type="ECO:0000313" key="12">
    <source>
        <dbReference type="RefSeq" id="XP_014675697.1"/>
    </source>
</evidence>
<dbReference type="GeneID" id="106815708"/>
<dbReference type="PANTHER" id="PTHR44329:SF285">
    <property type="entry name" value="V-MOS MOLONEY MURINE SARCOMA VIRAL ONCO HOMOLOG"/>
    <property type="match status" value="1"/>
</dbReference>
<dbReference type="InterPro" id="IPR017441">
    <property type="entry name" value="Protein_kinase_ATP_BS"/>
</dbReference>
<evidence type="ECO:0000313" key="11">
    <source>
        <dbReference type="Proteomes" id="UP000695022"/>
    </source>
</evidence>
<protein>
    <recommendedName>
        <fullName evidence="1">non-specific serine/threonine protein kinase</fullName>
        <ecNumber evidence="1">2.7.11.1</ecNumber>
    </recommendedName>
</protein>
<evidence type="ECO:0000256" key="1">
    <source>
        <dbReference type="ARBA" id="ARBA00012513"/>
    </source>
</evidence>
<dbReference type="InterPro" id="IPR051681">
    <property type="entry name" value="Ser/Thr_Kinases-Pseudokinases"/>
</dbReference>
<comment type="catalytic activity">
    <reaction evidence="8">
        <text>L-seryl-[protein] + ATP = O-phospho-L-seryl-[protein] + ADP + H(+)</text>
        <dbReference type="Rhea" id="RHEA:17989"/>
        <dbReference type="Rhea" id="RHEA-COMP:9863"/>
        <dbReference type="Rhea" id="RHEA-COMP:11604"/>
        <dbReference type="ChEBI" id="CHEBI:15378"/>
        <dbReference type="ChEBI" id="CHEBI:29999"/>
        <dbReference type="ChEBI" id="CHEBI:30616"/>
        <dbReference type="ChEBI" id="CHEBI:83421"/>
        <dbReference type="ChEBI" id="CHEBI:456216"/>
        <dbReference type="EC" id="2.7.11.1"/>
    </reaction>
</comment>
<dbReference type="Gene3D" id="1.10.510.10">
    <property type="entry name" value="Transferase(Phosphotransferase) domain 1"/>
    <property type="match status" value="2"/>
</dbReference>
<gene>
    <name evidence="12" type="primary">LOC106815708</name>
</gene>
<dbReference type="InterPro" id="IPR000719">
    <property type="entry name" value="Prot_kinase_dom"/>
</dbReference>
<organism evidence="11 12">
    <name type="scientific">Priapulus caudatus</name>
    <name type="common">Priapulid worm</name>
    <dbReference type="NCBI Taxonomy" id="37621"/>
    <lineage>
        <taxon>Eukaryota</taxon>
        <taxon>Metazoa</taxon>
        <taxon>Ecdysozoa</taxon>
        <taxon>Scalidophora</taxon>
        <taxon>Priapulida</taxon>
        <taxon>Priapulimorpha</taxon>
        <taxon>Priapulimorphida</taxon>
        <taxon>Priapulidae</taxon>
        <taxon>Priapulus</taxon>
    </lineage>
</organism>
<sequence length="558" mass="62529">MTKFHCYVFAKILHNDTKSDAAEISYQADRNALSLQHHRAISLLFVYTRDDGSRCMVMEYGGERNLQQIINAHVTISCERRLMFARQVASALEYIHGEHIAHLDIKPANIAVSADDTCKLTDFGCSQKLGENLTATQDKTLQGTTIYRAPELLMGADVTPKADVYSFGMTLWQMKSGQQPYTGEDPHSVIYRVVRFHYRPMQCSDVAADYSEISYDALVASCWNKDAHSRPSAKCLVHSLSDTTDVHQYTITCSIDVFLLIVSKRDELKCGILQLRGFIKMKYTTFHSNANKEVQLLQKLGQGGFGYVHLAMYAGKKVAAKILHDDTKSDAAEISYQAERNALGLQHHRVISLLFVYTRDDGSRCMVMEYGGERNLQQIINAHVTISCEQRLMFARQVASALEYIHGEHIAHLDIKPANIVVSSDDTCKLTDFGCSQKLGENLTATQDKTLQGTTIYRAPELLMGADVTPKADVYSFGMTLWQMKSGQQPYTGEDPHSVIYRVVQFHYRPMQCSDVAADSSEISYDALVASCWNKDAHSRPSAKCLVHSLSDTTDVHQ</sequence>
<reference evidence="12" key="1">
    <citation type="submission" date="2025-08" db="UniProtKB">
        <authorList>
            <consortium name="RefSeq"/>
        </authorList>
    </citation>
    <scope>IDENTIFICATION</scope>
</reference>
<evidence type="ECO:0000256" key="2">
    <source>
        <dbReference type="ARBA" id="ARBA00022527"/>
    </source>
</evidence>
<dbReference type="InterPro" id="IPR008271">
    <property type="entry name" value="Ser/Thr_kinase_AS"/>
</dbReference>
<dbReference type="PROSITE" id="PS00107">
    <property type="entry name" value="PROTEIN_KINASE_ATP"/>
    <property type="match status" value="1"/>
</dbReference>
<accession>A0ABM1EU26</accession>
<name>A0ABM1EU26_PRICU</name>
<keyword evidence="4 9" id="KW-0547">Nucleotide-binding</keyword>
<dbReference type="EC" id="2.7.11.1" evidence="1"/>
<keyword evidence="11" id="KW-1185">Reference proteome</keyword>
<evidence type="ECO:0000256" key="5">
    <source>
        <dbReference type="ARBA" id="ARBA00022777"/>
    </source>
</evidence>
<dbReference type="Gene3D" id="3.30.200.20">
    <property type="entry name" value="Phosphorylase Kinase, domain 1"/>
    <property type="match status" value="1"/>
</dbReference>
<feature type="binding site" evidence="9">
    <location>
        <position position="321"/>
    </location>
    <ligand>
        <name>ATP</name>
        <dbReference type="ChEBI" id="CHEBI:30616"/>
    </ligand>
</feature>
<keyword evidence="5" id="KW-0418">Kinase</keyword>
<proteinExistence type="predicted"/>
<dbReference type="RefSeq" id="XP_014675697.1">
    <property type="nucleotide sequence ID" value="XM_014820211.1"/>
</dbReference>
<dbReference type="PROSITE" id="PS50011">
    <property type="entry name" value="PROTEIN_KINASE_DOM"/>
    <property type="match status" value="2"/>
</dbReference>
<dbReference type="Proteomes" id="UP000695022">
    <property type="component" value="Unplaced"/>
</dbReference>